<organism evidence="1 2">
    <name type="scientific">Ascaris lumbricoides</name>
    <name type="common">Giant roundworm</name>
    <dbReference type="NCBI Taxonomy" id="6252"/>
    <lineage>
        <taxon>Eukaryota</taxon>
        <taxon>Metazoa</taxon>
        <taxon>Ecdysozoa</taxon>
        <taxon>Nematoda</taxon>
        <taxon>Chromadorea</taxon>
        <taxon>Rhabditida</taxon>
        <taxon>Spirurina</taxon>
        <taxon>Ascaridomorpha</taxon>
        <taxon>Ascaridoidea</taxon>
        <taxon>Ascarididae</taxon>
        <taxon>Ascaris</taxon>
    </lineage>
</organism>
<dbReference type="Proteomes" id="UP000036681">
    <property type="component" value="Unplaced"/>
</dbReference>
<dbReference type="AlphaFoldDB" id="A0A0M3IUM7"/>
<dbReference type="WBParaSite" id="ALUE_0002245501-mRNA-1">
    <property type="protein sequence ID" value="ALUE_0002245501-mRNA-1"/>
    <property type="gene ID" value="ALUE_0002245501"/>
</dbReference>
<protein>
    <submittedName>
        <fullName evidence="2">DZF domain-containing protein</fullName>
    </submittedName>
</protein>
<reference evidence="2" key="1">
    <citation type="submission" date="2017-02" db="UniProtKB">
        <authorList>
            <consortium name="WormBaseParasite"/>
        </authorList>
    </citation>
    <scope>IDENTIFICATION</scope>
</reference>
<name>A0A0M3IUM7_ASCLU</name>
<sequence length="114" mass="12895">MQPPSCEFNQTAPYNCLHSRSTSRNILTLGVAQALLNLIQLPSAKYARWDGLFENLLSKKKPLVGAARQVEFAEMVDDSSRLAATLEEIQTILRELIFLELFRKVQLAKLAEFD</sequence>
<keyword evidence="1" id="KW-1185">Reference proteome</keyword>
<evidence type="ECO:0000313" key="1">
    <source>
        <dbReference type="Proteomes" id="UP000036681"/>
    </source>
</evidence>
<evidence type="ECO:0000313" key="2">
    <source>
        <dbReference type="WBParaSite" id="ALUE_0002245501-mRNA-1"/>
    </source>
</evidence>
<accession>A0A0M3IUM7</accession>
<proteinExistence type="predicted"/>